<keyword evidence="3" id="KW-1185">Reference proteome</keyword>
<dbReference type="NCBIfam" id="TIGR03696">
    <property type="entry name" value="Rhs_assc_core"/>
    <property type="match status" value="1"/>
</dbReference>
<organism evidence="2 3">
    <name type="scientific">Algoriphagus confluentis</name>
    <dbReference type="NCBI Taxonomy" id="1697556"/>
    <lineage>
        <taxon>Bacteria</taxon>
        <taxon>Pseudomonadati</taxon>
        <taxon>Bacteroidota</taxon>
        <taxon>Cytophagia</taxon>
        <taxon>Cytophagales</taxon>
        <taxon>Cyclobacteriaceae</taxon>
        <taxon>Algoriphagus</taxon>
    </lineage>
</organism>
<dbReference type="EMBL" id="BTPD01000011">
    <property type="protein sequence ID" value="GMQ30620.1"/>
    <property type="molecule type" value="Genomic_DNA"/>
</dbReference>
<evidence type="ECO:0008006" key="4">
    <source>
        <dbReference type="Google" id="ProtNLM"/>
    </source>
</evidence>
<dbReference type="InterPro" id="IPR022385">
    <property type="entry name" value="Rhs_assc_core"/>
</dbReference>
<evidence type="ECO:0000256" key="1">
    <source>
        <dbReference type="SAM" id="MobiDB-lite"/>
    </source>
</evidence>
<protein>
    <recommendedName>
        <fullName evidence="4">RHS repeat-associated core domain-containing protein</fullName>
    </recommendedName>
</protein>
<evidence type="ECO:0000313" key="2">
    <source>
        <dbReference type="EMBL" id="GMQ30620.1"/>
    </source>
</evidence>
<gene>
    <name evidence="2" type="ORF">Aconfl_32630</name>
</gene>
<evidence type="ECO:0000313" key="3">
    <source>
        <dbReference type="Proteomes" id="UP001338309"/>
    </source>
</evidence>
<name>A0ABQ6PRL5_9BACT</name>
<dbReference type="Gene3D" id="2.180.10.10">
    <property type="entry name" value="RHS repeat-associated core"/>
    <property type="match status" value="1"/>
</dbReference>
<proteinExistence type="predicted"/>
<feature type="compositionally biased region" description="Basic and acidic residues" evidence="1">
    <location>
        <begin position="72"/>
        <end position="87"/>
    </location>
</feature>
<accession>A0ABQ6PRL5</accession>
<reference evidence="2 3" key="1">
    <citation type="submission" date="2023-08" db="EMBL/GenBank/DDBJ databases">
        <title>Draft genome sequence of Algoriphagus confluentis.</title>
        <authorList>
            <person name="Takatani N."/>
            <person name="Hosokawa M."/>
            <person name="Sawabe T."/>
        </authorList>
    </citation>
    <scope>NUCLEOTIDE SEQUENCE [LARGE SCALE GENOMIC DNA]</scope>
    <source>
        <strain evidence="2 3">NBRC 111222</strain>
    </source>
</reference>
<comment type="caution">
    <text evidence="2">The sequence shown here is derived from an EMBL/GenBank/DDBJ whole genome shotgun (WGS) entry which is preliminary data.</text>
</comment>
<sequence>MYDPAIGRWFVVDPMAEQMRRYSPYNYAFNNPLRFIDPDGMAPIEPNGGMTYDGYVDVDENGNVHASGNGGGKDKQKQNQERARQQQEWRNQLNNDIRRKAGLKVNENLATGMEAVGLSLPSLQVNASRIVESKEKYELSLGSKIGISINITPISGYALEFGWVWDRTDDGTFYISFGESAGFDASIGFEAGSIKSHSPDGFRVENYRGYGSSDNVSYGIYHIGYGGDNFLQRHSIGYGKSYYEMTGGGSIGSPIGYSRQFTYTYLPFR</sequence>
<dbReference type="Proteomes" id="UP001338309">
    <property type="component" value="Unassembled WGS sequence"/>
</dbReference>
<feature type="region of interest" description="Disordered" evidence="1">
    <location>
        <begin position="53"/>
        <end position="92"/>
    </location>
</feature>